<comment type="subcellular location">
    <subcellularLocation>
        <location evidence="1">Secreted</location>
    </subcellularLocation>
</comment>
<accession>A0A8A5RE32</accession>
<dbReference type="EMBL" id="MT887349">
    <property type="protein sequence ID" value="QTG40725.1"/>
    <property type="molecule type" value="mRNA"/>
</dbReference>
<dbReference type="GO" id="GO:0005615">
    <property type="term" value="C:extracellular space"/>
    <property type="evidence" value="ECO:0007669"/>
    <property type="project" value="TreeGrafter"/>
</dbReference>
<evidence type="ECO:0000256" key="1">
    <source>
        <dbReference type="ARBA" id="ARBA00004613"/>
    </source>
</evidence>
<feature type="chain" id="PRO_5032774878" evidence="5">
    <location>
        <begin position="20"/>
        <end position="132"/>
    </location>
</feature>
<evidence type="ECO:0000256" key="2">
    <source>
        <dbReference type="ARBA" id="ARBA00008098"/>
    </source>
</evidence>
<dbReference type="SUPFAM" id="SSF47565">
    <property type="entry name" value="Insect pheromone/odorant-binding proteins"/>
    <property type="match status" value="1"/>
</dbReference>
<keyword evidence="4 5" id="KW-0732">Signal</keyword>
<evidence type="ECO:0000256" key="3">
    <source>
        <dbReference type="ARBA" id="ARBA00022525"/>
    </source>
</evidence>
<dbReference type="GO" id="GO:0007608">
    <property type="term" value="P:sensory perception of smell"/>
    <property type="evidence" value="ECO:0007669"/>
    <property type="project" value="TreeGrafter"/>
</dbReference>
<name>A0A8A5RE32_9CUCU</name>
<reference evidence="6" key="1">
    <citation type="journal article" date="2021" name="Mol. Ecol.">
        <title>Pheromone receptor of the globally invasive quarantine pest of the palm tree, the red palm weevil (Rhynchophorus ferrugineus).</title>
        <authorList>
            <person name="Antony B."/>
            <person name="Johny J."/>
            <person name="Montagne N."/>
            <person name="Jacquin-Joly E."/>
            <person name="Capoduro R."/>
            <person name="Cali K."/>
            <person name="Persaud K."/>
            <person name="Al-Saleh M.A."/>
            <person name="Pain A."/>
        </authorList>
    </citation>
    <scope>NUCLEOTIDE SEQUENCE</scope>
</reference>
<dbReference type="SMART" id="SM00708">
    <property type="entry name" value="PhBP"/>
    <property type="match status" value="1"/>
</dbReference>
<feature type="signal peptide" evidence="5">
    <location>
        <begin position="1"/>
        <end position="19"/>
    </location>
</feature>
<dbReference type="Gene3D" id="1.10.238.20">
    <property type="entry name" value="Pheromone/general odorant binding protein domain"/>
    <property type="match status" value="1"/>
</dbReference>
<dbReference type="AlphaFoldDB" id="A0A8A5RE32"/>
<dbReference type="InterPro" id="IPR006170">
    <property type="entry name" value="PBP/GOBP"/>
</dbReference>
<dbReference type="InterPro" id="IPR036728">
    <property type="entry name" value="PBP_GOBP_sf"/>
</dbReference>
<comment type="similarity">
    <text evidence="2">Belongs to the PBP/GOBP family.</text>
</comment>
<dbReference type="PANTHER" id="PTHR11857">
    <property type="entry name" value="ODORANT BINDING PROTEIN-RELATED"/>
    <property type="match status" value="1"/>
</dbReference>
<proteinExistence type="evidence at transcript level"/>
<evidence type="ECO:0000313" key="6">
    <source>
        <dbReference type="EMBL" id="QTG40725.1"/>
    </source>
</evidence>
<dbReference type="CDD" id="cd23992">
    <property type="entry name" value="PBP_GOBP"/>
    <property type="match status" value="1"/>
</dbReference>
<organism evidence="6">
    <name type="scientific">Rhynchophorus palmarum</name>
    <dbReference type="NCBI Taxonomy" id="93128"/>
    <lineage>
        <taxon>Eukaryota</taxon>
        <taxon>Metazoa</taxon>
        <taxon>Ecdysozoa</taxon>
        <taxon>Arthropoda</taxon>
        <taxon>Hexapoda</taxon>
        <taxon>Insecta</taxon>
        <taxon>Pterygota</taxon>
        <taxon>Neoptera</taxon>
        <taxon>Endopterygota</taxon>
        <taxon>Coleoptera</taxon>
        <taxon>Polyphaga</taxon>
        <taxon>Cucujiformia</taxon>
        <taxon>Curculionidae</taxon>
        <taxon>Dryophthorinae</taxon>
        <taxon>Rhynchophorus</taxon>
    </lineage>
</organism>
<sequence length="132" mass="14873">MYGIATILLISITCGMIHGNMTPEQRVKFFNFQNECMQETGATDDMVLKAFAGELTDSPVFKNHLVCVGMKGGVMDDAGNLNRDVMKKGIMMFVEDEVKVDAMMDKCDMHYDTKQDTAFNMMKCMFKEHFGA</sequence>
<dbReference type="GO" id="GO:0005549">
    <property type="term" value="F:odorant binding"/>
    <property type="evidence" value="ECO:0007669"/>
    <property type="project" value="InterPro"/>
</dbReference>
<evidence type="ECO:0000256" key="4">
    <source>
        <dbReference type="ARBA" id="ARBA00022729"/>
    </source>
</evidence>
<dbReference type="Pfam" id="PF01395">
    <property type="entry name" value="PBP_GOBP"/>
    <property type="match status" value="1"/>
</dbReference>
<protein>
    <submittedName>
        <fullName evidence="6">Odorant binding protein OBP1768</fullName>
    </submittedName>
</protein>
<keyword evidence="3" id="KW-0964">Secreted</keyword>
<dbReference type="PANTHER" id="PTHR11857:SF43">
    <property type="entry name" value="GEO07291P1-RELATED"/>
    <property type="match status" value="1"/>
</dbReference>
<evidence type="ECO:0000256" key="5">
    <source>
        <dbReference type="SAM" id="SignalP"/>
    </source>
</evidence>